<dbReference type="InterPro" id="IPR027417">
    <property type="entry name" value="P-loop_NTPase"/>
</dbReference>
<keyword evidence="2" id="KW-0067">ATP-binding</keyword>
<dbReference type="PANTHER" id="PTHR47117:SF9">
    <property type="entry name" value="KINESIN-LIKE PROTEIN KIF1C ISOFORM X1"/>
    <property type="match status" value="1"/>
</dbReference>
<reference evidence="5" key="2">
    <citation type="submission" date="2025-09" db="UniProtKB">
        <authorList>
            <consortium name="Ensembl"/>
        </authorList>
    </citation>
    <scope>IDENTIFICATION</scope>
</reference>
<dbReference type="PROSITE" id="PS50067">
    <property type="entry name" value="KINESIN_MOTOR_2"/>
    <property type="match status" value="1"/>
</dbReference>
<accession>A0A8C3KPQ0</accession>
<evidence type="ECO:0000313" key="5">
    <source>
        <dbReference type="Ensembl" id="ENSCPGP00000027421.1"/>
    </source>
</evidence>
<dbReference type="GO" id="GO:0007018">
    <property type="term" value="P:microtubule-based movement"/>
    <property type="evidence" value="ECO:0007669"/>
    <property type="project" value="InterPro"/>
</dbReference>
<dbReference type="GO" id="GO:0005524">
    <property type="term" value="F:ATP binding"/>
    <property type="evidence" value="ECO:0007669"/>
    <property type="project" value="UniProtKB-KW"/>
</dbReference>
<reference evidence="5" key="1">
    <citation type="submission" date="2025-08" db="UniProtKB">
        <authorList>
            <consortium name="Ensembl"/>
        </authorList>
    </citation>
    <scope>IDENTIFICATION</scope>
</reference>
<evidence type="ECO:0000256" key="1">
    <source>
        <dbReference type="ARBA" id="ARBA00022741"/>
    </source>
</evidence>
<dbReference type="InterPro" id="IPR001752">
    <property type="entry name" value="Kinesin_motor_dom"/>
</dbReference>
<name>A0A8C3KPQ0_9CHAR</name>
<comment type="caution">
    <text evidence="3">Lacks conserved residue(s) required for the propagation of feature annotation.</text>
</comment>
<evidence type="ECO:0000259" key="4">
    <source>
        <dbReference type="PROSITE" id="PS50067"/>
    </source>
</evidence>
<organism evidence="5 6">
    <name type="scientific">Calidris pygmaea</name>
    <name type="common">Spoon-billed sandpiper</name>
    <dbReference type="NCBI Taxonomy" id="425635"/>
    <lineage>
        <taxon>Eukaryota</taxon>
        <taxon>Metazoa</taxon>
        <taxon>Chordata</taxon>
        <taxon>Craniata</taxon>
        <taxon>Vertebrata</taxon>
        <taxon>Euteleostomi</taxon>
        <taxon>Archelosauria</taxon>
        <taxon>Archosauria</taxon>
        <taxon>Dinosauria</taxon>
        <taxon>Saurischia</taxon>
        <taxon>Theropoda</taxon>
        <taxon>Coelurosauria</taxon>
        <taxon>Aves</taxon>
        <taxon>Neognathae</taxon>
        <taxon>Neoaves</taxon>
        <taxon>Charadriiformes</taxon>
        <taxon>Scolopacidae</taxon>
        <taxon>Calidris</taxon>
    </lineage>
</organism>
<keyword evidence="6" id="KW-1185">Reference proteome</keyword>
<dbReference type="GO" id="GO:0008017">
    <property type="term" value="F:microtubule binding"/>
    <property type="evidence" value="ECO:0007669"/>
    <property type="project" value="InterPro"/>
</dbReference>
<dbReference type="GO" id="GO:0003777">
    <property type="term" value="F:microtubule motor activity"/>
    <property type="evidence" value="ECO:0007669"/>
    <property type="project" value="InterPro"/>
</dbReference>
<evidence type="ECO:0000256" key="2">
    <source>
        <dbReference type="ARBA" id="ARBA00022840"/>
    </source>
</evidence>
<sequence>MAGASVKVAVRVRPFNARETSRQAKCVIQMQGNTTCITNPKLPKEATKHFTFDYSYWSHTSVSFFGGPSIWGGPGGYF</sequence>
<proteinExistence type="inferred from homology"/>
<feature type="domain" description="Kinesin motor" evidence="4">
    <location>
        <begin position="5"/>
        <end position="78"/>
    </location>
</feature>
<dbReference type="Proteomes" id="UP000694419">
    <property type="component" value="Unplaced"/>
</dbReference>
<protein>
    <recommendedName>
        <fullName evidence="4">Kinesin motor domain-containing protein</fullName>
    </recommendedName>
</protein>
<evidence type="ECO:0000313" key="6">
    <source>
        <dbReference type="Proteomes" id="UP000694419"/>
    </source>
</evidence>
<keyword evidence="1" id="KW-0547">Nucleotide-binding</keyword>
<comment type="similarity">
    <text evidence="3">Belongs to the TRAFAC class myosin-kinesin ATPase superfamily. Kinesin family.</text>
</comment>
<evidence type="ECO:0000256" key="3">
    <source>
        <dbReference type="PROSITE-ProRule" id="PRU00283"/>
    </source>
</evidence>
<dbReference type="Ensembl" id="ENSCPGT00000029932.1">
    <property type="protein sequence ID" value="ENSCPGP00000027421.1"/>
    <property type="gene ID" value="ENSCPGG00000018902.1"/>
</dbReference>
<dbReference type="PANTHER" id="PTHR47117">
    <property type="entry name" value="STAR-RELATED LIPID TRANSFER PROTEIN 9"/>
    <property type="match status" value="1"/>
</dbReference>
<dbReference type="InterPro" id="IPR036961">
    <property type="entry name" value="Kinesin_motor_dom_sf"/>
</dbReference>
<dbReference type="AlphaFoldDB" id="A0A8C3KPQ0"/>
<dbReference type="Gene3D" id="3.40.850.10">
    <property type="entry name" value="Kinesin motor domain"/>
    <property type="match status" value="1"/>
</dbReference>
<dbReference type="SUPFAM" id="SSF52540">
    <property type="entry name" value="P-loop containing nucleoside triphosphate hydrolases"/>
    <property type="match status" value="1"/>
</dbReference>